<accession>A0A5D5APH5</accession>
<dbReference type="RefSeq" id="WP_149082491.1">
    <property type="nucleotide sequence ID" value="NZ_VTAW01000025.1"/>
</dbReference>
<feature type="transmembrane region" description="Helical" evidence="1">
    <location>
        <begin position="84"/>
        <end position="103"/>
    </location>
</feature>
<name>A0A5D5APH5_9EURY</name>
<feature type="transmembrane region" description="Helical" evidence="1">
    <location>
        <begin position="20"/>
        <end position="40"/>
    </location>
</feature>
<reference evidence="2 3" key="1">
    <citation type="submission" date="2019-08" db="EMBL/GenBank/DDBJ databases">
        <title>Archaea genome.</title>
        <authorList>
            <person name="Kajale S."/>
            <person name="Shouche Y."/>
            <person name="Deshpande N."/>
            <person name="Sharma A."/>
        </authorList>
    </citation>
    <scope>NUCLEOTIDE SEQUENCE [LARGE SCALE GENOMIC DNA]</scope>
    <source>
        <strain evidence="2 3">ESP3B_9</strain>
    </source>
</reference>
<sequence length="643" mass="71309">MSDNSRNGVQSFRNLINNPLLLSIAVVLIGVIGLITYAIIPNPYTLIYPIALICGGLVFLTYFITAGDSNVWHKRANINLDYRIVIILYFFIVSVLLATYYVNSPGRSLSVHAATLLLYVFTIMVILATKSKLSIIFVIISGLVHRATIYYSSSLYIGNDVFLHNQTAKLISSSGHLQPHITNRYFTSPLYHISVAAGDQVLGTSIRHSSFLLNVVPYIVVSALVVYLVTLLIINHQIAQIASLLFLSADFAIERSIQPASTTMGAIFFTTTILFLIIYISEKDNRYLLLLIFSYFATLLSHQLSAFILFVFVISYWVSTYFHEYRSTKGLKMVCSILFVTSILHLLISSVESGMSFFDILFLRWISHFSRATSSDGFTVPADADAFILGSSSLNNIHVIGSGILLAGAIFGALLILTTIDDNRETFAVGGATAIMLALAMSGPLVGLRILIPWRWFPFIYVPLAILAAPAFFYLIKSTIEYGKLGTMVKVCLLIGLIGPYIMLMGGNFAGAYDDPVFDSAPAAESYGISDREEYIFSHIGEFGETQHPILADARASRVLHHYYGVDAETVRMTHSNPNSISDRNQHDLFLNREYTQSKQAIYQLRTDKGTNRVHGVIPIGEVNENRKSLVYSDGHNEVVGIR</sequence>
<gene>
    <name evidence="2" type="ORF">FYC77_15930</name>
</gene>
<keyword evidence="3" id="KW-1185">Reference proteome</keyword>
<evidence type="ECO:0000313" key="2">
    <source>
        <dbReference type="EMBL" id="TYT60981.1"/>
    </source>
</evidence>
<keyword evidence="1" id="KW-0472">Membrane</keyword>
<feature type="transmembrane region" description="Helical" evidence="1">
    <location>
        <begin position="263"/>
        <end position="281"/>
    </location>
</feature>
<evidence type="ECO:0000313" key="3">
    <source>
        <dbReference type="Proteomes" id="UP000324104"/>
    </source>
</evidence>
<dbReference type="Proteomes" id="UP000324104">
    <property type="component" value="Unassembled WGS sequence"/>
</dbReference>
<evidence type="ECO:0008006" key="4">
    <source>
        <dbReference type="Google" id="ProtNLM"/>
    </source>
</evidence>
<feature type="transmembrane region" description="Helical" evidence="1">
    <location>
        <begin position="330"/>
        <end position="348"/>
    </location>
</feature>
<feature type="transmembrane region" description="Helical" evidence="1">
    <location>
        <begin position="109"/>
        <end position="128"/>
    </location>
</feature>
<feature type="transmembrane region" description="Helical" evidence="1">
    <location>
        <begin position="458"/>
        <end position="476"/>
    </location>
</feature>
<feature type="transmembrane region" description="Helical" evidence="1">
    <location>
        <begin position="215"/>
        <end position="234"/>
    </location>
</feature>
<feature type="transmembrane region" description="Helical" evidence="1">
    <location>
        <begin position="427"/>
        <end position="452"/>
    </location>
</feature>
<keyword evidence="1" id="KW-0812">Transmembrane</keyword>
<evidence type="ECO:0000256" key="1">
    <source>
        <dbReference type="SAM" id="Phobius"/>
    </source>
</evidence>
<keyword evidence="1" id="KW-1133">Transmembrane helix</keyword>
<feature type="transmembrane region" description="Helical" evidence="1">
    <location>
        <begin position="287"/>
        <end position="318"/>
    </location>
</feature>
<feature type="transmembrane region" description="Helical" evidence="1">
    <location>
        <begin position="135"/>
        <end position="153"/>
    </location>
</feature>
<feature type="transmembrane region" description="Helical" evidence="1">
    <location>
        <begin position="46"/>
        <end position="64"/>
    </location>
</feature>
<protein>
    <recommendedName>
        <fullName evidence="4">Glycosyltransferase RgtA/B/C/D-like domain-containing protein</fullName>
    </recommendedName>
</protein>
<feature type="transmembrane region" description="Helical" evidence="1">
    <location>
        <begin position="397"/>
        <end position="420"/>
    </location>
</feature>
<dbReference type="EMBL" id="VTAW01000025">
    <property type="protein sequence ID" value="TYT60981.1"/>
    <property type="molecule type" value="Genomic_DNA"/>
</dbReference>
<comment type="caution">
    <text evidence="2">The sequence shown here is derived from an EMBL/GenBank/DDBJ whole genome shotgun (WGS) entry which is preliminary data.</text>
</comment>
<organism evidence="2 3">
    <name type="scientific">Natrialba swarupiae</name>
    <dbReference type="NCBI Taxonomy" id="2448032"/>
    <lineage>
        <taxon>Archaea</taxon>
        <taxon>Methanobacteriati</taxon>
        <taxon>Methanobacteriota</taxon>
        <taxon>Stenosarchaea group</taxon>
        <taxon>Halobacteria</taxon>
        <taxon>Halobacteriales</taxon>
        <taxon>Natrialbaceae</taxon>
        <taxon>Natrialba</taxon>
    </lineage>
</organism>
<proteinExistence type="predicted"/>
<dbReference type="AlphaFoldDB" id="A0A5D5APH5"/>
<feature type="transmembrane region" description="Helical" evidence="1">
    <location>
        <begin position="488"/>
        <end position="510"/>
    </location>
</feature>